<reference evidence="1" key="1">
    <citation type="submission" date="2019-08" db="EMBL/GenBank/DDBJ databases">
        <authorList>
            <person name="Kucharzyk K."/>
            <person name="Murdoch R.W."/>
            <person name="Higgins S."/>
            <person name="Loffler F."/>
        </authorList>
    </citation>
    <scope>NUCLEOTIDE SEQUENCE</scope>
</reference>
<dbReference type="EMBL" id="VSSQ01061963">
    <property type="protein sequence ID" value="MPN15245.1"/>
    <property type="molecule type" value="Genomic_DNA"/>
</dbReference>
<dbReference type="AlphaFoldDB" id="A0A645FLG7"/>
<gene>
    <name evidence="1" type="ORF">SDC9_162575</name>
</gene>
<proteinExistence type="predicted"/>
<protein>
    <submittedName>
        <fullName evidence="1">Uncharacterized protein</fullName>
    </submittedName>
</protein>
<accession>A0A645FLG7</accession>
<sequence length="157" mass="17858">MTYDPAHFLVETREITRDVFECNDRNVECVAYTNVAACLVRCIDIKASCHELGLVGNYADRPSANPGKTCNYVTGIHFLNFAEISVVNDLFDDIADVISLVGVCRDHLTKSRIHSRRIITCFYEWRFFHVVAGQIAEHFSCLSVALGFIFREEMRTT</sequence>
<name>A0A645FLG7_9ZZZZ</name>
<evidence type="ECO:0000313" key="1">
    <source>
        <dbReference type="EMBL" id="MPN15245.1"/>
    </source>
</evidence>
<comment type="caution">
    <text evidence="1">The sequence shown here is derived from an EMBL/GenBank/DDBJ whole genome shotgun (WGS) entry which is preliminary data.</text>
</comment>
<organism evidence="1">
    <name type="scientific">bioreactor metagenome</name>
    <dbReference type="NCBI Taxonomy" id="1076179"/>
    <lineage>
        <taxon>unclassified sequences</taxon>
        <taxon>metagenomes</taxon>
        <taxon>ecological metagenomes</taxon>
    </lineage>
</organism>